<dbReference type="AlphaFoldDB" id="A0A9W6WSK1"/>
<evidence type="ECO:0000313" key="2">
    <source>
        <dbReference type="Proteomes" id="UP001165121"/>
    </source>
</evidence>
<proteinExistence type="predicted"/>
<dbReference type="OrthoDB" id="75550at2759"/>
<name>A0A9W6WSK1_9STRA</name>
<evidence type="ECO:0000313" key="1">
    <source>
        <dbReference type="EMBL" id="GMF15857.1"/>
    </source>
</evidence>
<sequence>MMDFRQRCGVKATNITEEDSALVQAIEEQATAEKWTGLASTTVCFLSLLFQQHYQVGLAVPGLSERLAEARKCIGALPPRSPWNEAPYSDVQRRIYDVISVLDSCNLIFTAATPTSLGHTREAERTQRKCVRFNYDIFVDPRIFLSTCSVEPKWDDNTYQEECLGATEVQTCSSGSPALRRPAPMTNGEHPVFPPSACLEMVPAISSSPDTARARITNDTTRRDLFSPLGRRLPEKNEWYDDSLKQLGLYHALPEDSIDWKPSTQFKENCSDAWGSQRPIVNFAAPSPLAVVDSVEIASGDDMFPAVITSDHSSITTSFLC</sequence>
<reference evidence="1" key="1">
    <citation type="submission" date="2023-04" db="EMBL/GenBank/DDBJ databases">
        <title>Phytophthora fragariaefolia NBRC 109709.</title>
        <authorList>
            <person name="Ichikawa N."/>
            <person name="Sato H."/>
            <person name="Tonouchi N."/>
        </authorList>
    </citation>
    <scope>NUCLEOTIDE SEQUENCE</scope>
    <source>
        <strain evidence="1">NBRC 109709</strain>
    </source>
</reference>
<dbReference type="EMBL" id="BSXT01000043">
    <property type="protein sequence ID" value="GMF15857.1"/>
    <property type="molecule type" value="Genomic_DNA"/>
</dbReference>
<gene>
    <name evidence="1" type="ORF">Pfra01_000058700</name>
</gene>
<keyword evidence="2" id="KW-1185">Reference proteome</keyword>
<protein>
    <submittedName>
        <fullName evidence="1">Unnamed protein product</fullName>
    </submittedName>
</protein>
<organism evidence="1 2">
    <name type="scientific">Phytophthora fragariaefolia</name>
    <dbReference type="NCBI Taxonomy" id="1490495"/>
    <lineage>
        <taxon>Eukaryota</taxon>
        <taxon>Sar</taxon>
        <taxon>Stramenopiles</taxon>
        <taxon>Oomycota</taxon>
        <taxon>Peronosporomycetes</taxon>
        <taxon>Peronosporales</taxon>
        <taxon>Peronosporaceae</taxon>
        <taxon>Phytophthora</taxon>
    </lineage>
</organism>
<comment type="caution">
    <text evidence="1">The sequence shown here is derived from an EMBL/GenBank/DDBJ whole genome shotgun (WGS) entry which is preliminary data.</text>
</comment>
<accession>A0A9W6WSK1</accession>
<dbReference type="Proteomes" id="UP001165121">
    <property type="component" value="Unassembled WGS sequence"/>
</dbReference>